<evidence type="ECO:0000313" key="2">
    <source>
        <dbReference type="Proteomes" id="UP001152747"/>
    </source>
</evidence>
<accession>A0A9P1ICZ8</accession>
<comment type="caution">
    <text evidence="1">The sequence shown here is derived from an EMBL/GenBank/DDBJ whole genome shotgun (WGS) entry which is preliminary data.</text>
</comment>
<sequence>MPSYASGLIGFDFPRSHKSPFANARRIDRVYSEFLKYGEELTRNLEQPAICRAYASYFEQQEERRNSGREEKLKKRSLKRHLHLVSHLQNREIGQNSHGKRNLASTILSSECREFRFDQTLYGRLETMQLIWRNRRIIAEDSEKLIDYETMNRICELNPVCRLLSVDVADVIYYPLKIDQIMIVDVFGMDKYLLILRDGFLQVINWENPTEQERQFDIPNGLKNRKIGWKNINESIYFEGKRRNEQKSCDEYVFMVFNAYPFELVTSFTIDEFACPRSHGISKQIAINDDFIEVLTEEKALLFSFDDILTQLDEIGSTSWDFGGEPDLNLPRFGEPLRIMNGNLKGFYCCPRLSPLIVGFPESGALLMQNLRDSEGLVEFDENASSDFGMVSLKNLIFPDPPTSVFLVYENCDLVKYCVGYLTENHRLRIEEIWRIRMFPKVEDRKRDNESLEDCVKIHDTTLADENLIVNLSIDYANIHPNGIFDPKIHPEKIIVQFTYIIDFKNGEILRVIPIVGLLQNQRAMQIDDDLLIIEKKSEIIAGLEVWELIEPQQFIGFQRNHRENLNYGSRI</sequence>
<reference evidence="1" key="1">
    <citation type="submission" date="2022-11" db="EMBL/GenBank/DDBJ databases">
        <authorList>
            <person name="Kikuchi T."/>
        </authorList>
    </citation>
    <scope>NUCLEOTIDE SEQUENCE</scope>
    <source>
        <strain evidence="1">PS1010</strain>
    </source>
</reference>
<gene>
    <name evidence="1" type="ORF">CAMP_LOCUS3604</name>
</gene>
<name>A0A9P1ICZ8_9PELO</name>
<proteinExistence type="predicted"/>
<dbReference type="AlphaFoldDB" id="A0A9P1ICZ8"/>
<keyword evidence="2" id="KW-1185">Reference proteome</keyword>
<organism evidence="1 2">
    <name type="scientific">Caenorhabditis angaria</name>
    <dbReference type="NCBI Taxonomy" id="860376"/>
    <lineage>
        <taxon>Eukaryota</taxon>
        <taxon>Metazoa</taxon>
        <taxon>Ecdysozoa</taxon>
        <taxon>Nematoda</taxon>
        <taxon>Chromadorea</taxon>
        <taxon>Rhabditida</taxon>
        <taxon>Rhabditina</taxon>
        <taxon>Rhabditomorpha</taxon>
        <taxon>Rhabditoidea</taxon>
        <taxon>Rhabditidae</taxon>
        <taxon>Peloderinae</taxon>
        <taxon>Caenorhabditis</taxon>
    </lineage>
</organism>
<dbReference type="EMBL" id="CANHGI010000002">
    <property type="protein sequence ID" value="CAI5440967.1"/>
    <property type="molecule type" value="Genomic_DNA"/>
</dbReference>
<protein>
    <submittedName>
        <fullName evidence="1">Uncharacterized protein</fullName>
    </submittedName>
</protein>
<dbReference type="Proteomes" id="UP001152747">
    <property type="component" value="Unassembled WGS sequence"/>
</dbReference>
<evidence type="ECO:0000313" key="1">
    <source>
        <dbReference type="EMBL" id="CAI5440967.1"/>
    </source>
</evidence>